<evidence type="ECO:0000256" key="1">
    <source>
        <dbReference type="ARBA" id="ARBA00022763"/>
    </source>
</evidence>
<evidence type="ECO:0000313" key="5">
    <source>
        <dbReference type="Proteomes" id="UP000886687"/>
    </source>
</evidence>
<organism evidence="4 5">
    <name type="scientific">Candidatus Thiodiazotropha lotti</name>
    <dbReference type="NCBI Taxonomy" id="2792787"/>
    <lineage>
        <taxon>Bacteria</taxon>
        <taxon>Pseudomonadati</taxon>
        <taxon>Pseudomonadota</taxon>
        <taxon>Gammaproteobacteria</taxon>
        <taxon>Chromatiales</taxon>
        <taxon>Sedimenticolaceae</taxon>
        <taxon>Candidatus Thiodiazotropha</taxon>
    </lineage>
</organism>
<evidence type="ECO:0000313" key="4">
    <source>
        <dbReference type="EMBL" id="MCG7939433.1"/>
    </source>
</evidence>
<dbReference type="Proteomes" id="UP000886687">
    <property type="component" value="Unassembled WGS sequence"/>
</dbReference>
<feature type="compositionally biased region" description="Low complexity" evidence="2">
    <location>
        <begin position="16"/>
        <end position="27"/>
    </location>
</feature>
<protein>
    <submittedName>
        <fullName evidence="4">DNA polymerase Y family protein</fullName>
    </submittedName>
</protein>
<dbReference type="GO" id="GO:0006281">
    <property type="term" value="P:DNA repair"/>
    <property type="evidence" value="ECO:0007669"/>
    <property type="project" value="InterPro"/>
</dbReference>
<keyword evidence="1" id="KW-0227">DNA damage</keyword>
<dbReference type="Pfam" id="PF00817">
    <property type="entry name" value="IMS"/>
    <property type="match status" value="1"/>
</dbReference>
<proteinExistence type="predicted"/>
<dbReference type="PANTHER" id="PTHR35369:SF2">
    <property type="entry name" value="BLR3025 PROTEIN"/>
    <property type="match status" value="1"/>
</dbReference>
<dbReference type="AlphaFoldDB" id="A0A9E4K5H1"/>
<accession>A0A9E4K5H1</accession>
<dbReference type="EMBL" id="JAEPDI010000005">
    <property type="protein sequence ID" value="MCG7939433.1"/>
    <property type="molecule type" value="Genomic_DNA"/>
</dbReference>
<dbReference type="InterPro" id="IPR001126">
    <property type="entry name" value="UmuC"/>
</dbReference>
<dbReference type="CDD" id="cd03468">
    <property type="entry name" value="PolY_like"/>
    <property type="match status" value="1"/>
</dbReference>
<feature type="region of interest" description="Disordered" evidence="2">
    <location>
        <begin position="1"/>
        <end position="27"/>
    </location>
</feature>
<feature type="domain" description="UmuC" evidence="3">
    <location>
        <begin position="34"/>
        <end position="177"/>
    </location>
</feature>
<comment type="caution">
    <text evidence="4">The sequence shown here is derived from an EMBL/GenBank/DDBJ whole genome shotgun (WGS) entry which is preliminary data.</text>
</comment>
<gene>
    <name evidence="4" type="ORF">JAZ04_11345</name>
</gene>
<dbReference type="Gene3D" id="3.40.1170.60">
    <property type="match status" value="1"/>
</dbReference>
<dbReference type="InterPro" id="IPR043502">
    <property type="entry name" value="DNA/RNA_pol_sf"/>
</dbReference>
<reference evidence="4" key="1">
    <citation type="journal article" date="2021" name="Proc. Natl. Acad. Sci. U.S.A.">
        <title>Global biogeography of chemosynthetic symbionts reveals both localized and globally distributed symbiont groups. .</title>
        <authorList>
            <person name="Osvatic J.T."/>
            <person name="Wilkins L.G.E."/>
            <person name="Leibrecht L."/>
            <person name="Leray M."/>
            <person name="Zauner S."/>
            <person name="Polzin J."/>
            <person name="Camacho Y."/>
            <person name="Gros O."/>
            <person name="van Gils J.A."/>
            <person name="Eisen J.A."/>
            <person name="Petersen J.M."/>
            <person name="Yuen B."/>
        </authorList>
    </citation>
    <scope>NUCLEOTIDE SEQUENCE</scope>
    <source>
        <strain evidence="4">MAGL173</strain>
    </source>
</reference>
<name>A0A9E4K5H1_9GAMM</name>
<evidence type="ECO:0000259" key="3">
    <source>
        <dbReference type="Pfam" id="PF00817"/>
    </source>
</evidence>
<sequence>MSESAAAAPLQHTLFPSQSPQAPKPSATGRSSLWMSLFFPRLSLEVLDADVDARPWAVIDEAHGKQIIHAASQPARKKGVETGIALTAAYALCPELATEQRDLPAEQARLTDLADEAMQYSSMVSLEPQALLLEVGASLKLFGGLQALHARVAGDLRQQPYRVEIAVAPSPQAALLLARCGMQACITESAALRAELGKLPLAVLPVSEKQASLLVRMGLRELRDLWRLPRAGLIKRLGLEFIDYLDRLLCDKPELRLSHKSAPIFSASWHFPQETENLTFILYGIEQLLPRLVHFMRLRELALNRLQVIFYHADKETSCLHLGTRQLCRDETHLSTLIRERFNQEKLSAPVLELVLLAAEFHPAAIGNQALFAPGEEQDTDWQQVLDQLQTRLGEEAVCHLQLRDEHRPEYAWAYTLTDHAEPQTHGLLKRRPLWLLSQPQRLGSRLKEIQLTSESERIEGGWWDGFDIRRDYYQARDRHGRRLWLFRNLQDGAWYLQGLFG</sequence>
<dbReference type="PANTHER" id="PTHR35369">
    <property type="entry name" value="BLR3025 PROTEIN-RELATED"/>
    <property type="match status" value="1"/>
</dbReference>
<dbReference type="SUPFAM" id="SSF56672">
    <property type="entry name" value="DNA/RNA polymerases"/>
    <property type="match status" value="1"/>
</dbReference>
<dbReference type="InterPro" id="IPR050356">
    <property type="entry name" value="SulA_CellDiv_inhibitor"/>
</dbReference>
<evidence type="ECO:0000256" key="2">
    <source>
        <dbReference type="SAM" id="MobiDB-lite"/>
    </source>
</evidence>